<comment type="caution">
    <text evidence="2">The sequence shown here is derived from an EMBL/GenBank/DDBJ whole genome shotgun (WGS) entry which is preliminary data.</text>
</comment>
<organism evidence="2 3">
    <name type="scientific">Mesorhizobium salmacidum</name>
    <dbReference type="NCBI Taxonomy" id="3015171"/>
    <lineage>
        <taxon>Bacteria</taxon>
        <taxon>Pseudomonadati</taxon>
        <taxon>Pseudomonadota</taxon>
        <taxon>Alphaproteobacteria</taxon>
        <taxon>Hyphomicrobiales</taxon>
        <taxon>Phyllobacteriaceae</taxon>
        <taxon>Mesorhizobium</taxon>
    </lineage>
</organism>
<dbReference type="Proteomes" id="UP001387293">
    <property type="component" value="Unassembled WGS sequence"/>
</dbReference>
<evidence type="ECO:0000313" key="3">
    <source>
        <dbReference type="Proteomes" id="UP001387293"/>
    </source>
</evidence>
<feature type="domain" description="Integrase catalytic" evidence="1">
    <location>
        <begin position="128"/>
        <end position="307"/>
    </location>
</feature>
<dbReference type="EMBL" id="JAPYKS010000002">
    <property type="protein sequence ID" value="MEI9407918.1"/>
    <property type="molecule type" value="Genomic_DNA"/>
</dbReference>
<dbReference type="RefSeq" id="WP_337105101.1">
    <property type="nucleotide sequence ID" value="NZ_JAPYKS010000002.1"/>
</dbReference>
<accession>A0ABU8KRP1</accession>
<dbReference type="InterPro" id="IPR009057">
    <property type="entry name" value="Homeodomain-like_sf"/>
</dbReference>
<dbReference type="InterPro" id="IPR036388">
    <property type="entry name" value="WH-like_DNA-bd_sf"/>
</dbReference>
<dbReference type="NCBIfam" id="NF033577">
    <property type="entry name" value="transpos_IS481"/>
    <property type="match status" value="1"/>
</dbReference>
<evidence type="ECO:0000313" key="2">
    <source>
        <dbReference type="EMBL" id="MEI9407918.1"/>
    </source>
</evidence>
<dbReference type="SUPFAM" id="SSF53098">
    <property type="entry name" value="Ribonuclease H-like"/>
    <property type="match status" value="1"/>
</dbReference>
<evidence type="ECO:0000259" key="1">
    <source>
        <dbReference type="PROSITE" id="PS50994"/>
    </source>
</evidence>
<dbReference type="SUPFAM" id="SSF46689">
    <property type="entry name" value="Homeodomain-like"/>
    <property type="match status" value="1"/>
</dbReference>
<dbReference type="PANTHER" id="PTHR35004:SF6">
    <property type="entry name" value="TRANSPOSASE"/>
    <property type="match status" value="1"/>
</dbReference>
<dbReference type="InterPro" id="IPR001584">
    <property type="entry name" value="Integrase_cat-core"/>
</dbReference>
<gene>
    <name evidence="2" type="ORF">O7A60_03895</name>
</gene>
<proteinExistence type="predicted"/>
<dbReference type="PANTHER" id="PTHR35004">
    <property type="entry name" value="TRANSPOSASE RV3428C-RELATED"/>
    <property type="match status" value="1"/>
</dbReference>
<dbReference type="Gene3D" id="3.30.420.10">
    <property type="entry name" value="Ribonuclease H-like superfamily/Ribonuclease H"/>
    <property type="match status" value="1"/>
</dbReference>
<name>A0ABU8KRP1_9HYPH</name>
<dbReference type="Gene3D" id="1.10.260.40">
    <property type="entry name" value="lambda repressor-like DNA-binding domains"/>
    <property type="match status" value="1"/>
</dbReference>
<reference evidence="2 3" key="1">
    <citation type="submission" date="2022-12" db="EMBL/GenBank/DDBJ databases">
        <authorList>
            <person name="Muema E."/>
        </authorList>
    </citation>
    <scope>NUCLEOTIDE SEQUENCE [LARGE SCALE GENOMIC DNA]</scope>
    <source>
        <strain evidence="3">1326</strain>
    </source>
</reference>
<dbReference type="InterPro" id="IPR036397">
    <property type="entry name" value="RNaseH_sf"/>
</dbReference>
<keyword evidence="3" id="KW-1185">Reference proteome</keyword>
<dbReference type="InterPro" id="IPR024967">
    <property type="entry name" value="DNA-bd_IS481-type"/>
</dbReference>
<dbReference type="InterPro" id="IPR010982">
    <property type="entry name" value="Lambda_DNA-bd_dom_sf"/>
</dbReference>
<protein>
    <submittedName>
        <fullName evidence="2">IS481 family transposase</fullName>
    </submittedName>
</protein>
<dbReference type="PROSITE" id="PS50994">
    <property type="entry name" value="INTEGRASE"/>
    <property type="match status" value="1"/>
</dbReference>
<dbReference type="Gene3D" id="1.10.10.10">
    <property type="entry name" value="Winged helix-like DNA-binding domain superfamily/Winged helix DNA-binding domain"/>
    <property type="match status" value="1"/>
</dbReference>
<dbReference type="Pfam" id="PF13011">
    <property type="entry name" value="LZ_Tnp_IS481"/>
    <property type="match status" value="1"/>
</dbReference>
<dbReference type="InterPro" id="IPR012337">
    <property type="entry name" value="RNaseH-like_sf"/>
</dbReference>
<dbReference type="Pfam" id="PF13683">
    <property type="entry name" value="rve_3"/>
    <property type="match status" value="1"/>
</dbReference>
<dbReference type="InterPro" id="IPR047656">
    <property type="entry name" value="IS481-like_transpos"/>
</dbReference>
<sequence length="315" mass="35661">MNIHKNARLTPLRREEMALSIIEGRLSKADAARRYGVSAKIVARWVERYKAEGRAGMVDRSSRPHAMPGMTEQAVAERIVALRRRRLTGKHIAMEVGVSSATVSRVLKRAGLSRLKDIEPAEPIRRYEREHPGEMIHIDIKKLGRFSQVGHRITGDPQKDKSRGAGWEFVHVCIDDASRIAFSQIRPDEKKESAVAFLKAAVAYYASLGVTVTRVMTDNGSCYRSKAFACRDLGLKHVRTKPYTPKTNGKAERFIQTALREWAYAVAYANSDHRAAELPIWLHRYNWHRPHGSLKSKPPISRLGLTKDNVLRLHT</sequence>